<dbReference type="Gene3D" id="2.40.170.20">
    <property type="entry name" value="TonB-dependent receptor, beta-barrel domain"/>
    <property type="match status" value="1"/>
</dbReference>
<comment type="caution">
    <text evidence="19">The sequence shown here is derived from an EMBL/GenBank/DDBJ whole genome shotgun (WGS) entry which is preliminary data.</text>
</comment>
<keyword evidence="4 14" id="KW-1134">Transmembrane beta strand</keyword>
<dbReference type="EMBL" id="LQQU01000050">
    <property type="protein sequence ID" value="KZE26858.1"/>
    <property type="molecule type" value="Genomic_DNA"/>
</dbReference>
<keyword evidence="7 16" id="KW-0732">Signal</keyword>
<dbReference type="PANTHER" id="PTHR32552">
    <property type="entry name" value="FERRICHROME IRON RECEPTOR-RELATED"/>
    <property type="match status" value="1"/>
</dbReference>
<dbReference type="InterPro" id="IPR039426">
    <property type="entry name" value="TonB-dep_rcpt-like"/>
</dbReference>
<dbReference type="Gene3D" id="2.170.130.10">
    <property type="entry name" value="TonB-dependent receptor, plug domain"/>
    <property type="match status" value="1"/>
</dbReference>
<proteinExistence type="inferred from homology"/>
<dbReference type="SUPFAM" id="SSF56935">
    <property type="entry name" value="Porins"/>
    <property type="match status" value="1"/>
</dbReference>
<evidence type="ECO:0000256" key="4">
    <source>
        <dbReference type="ARBA" id="ARBA00022452"/>
    </source>
</evidence>
<evidence type="ECO:0000256" key="11">
    <source>
        <dbReference type="ARBA" id="ARBA00023136"/>
    </source>
</evidence>
<comment type="subcellular location">
    <subcellularLocation>
        <location evidence="1 14">Cell outer membrane</location>
        <topology evidence="1 14">Multi-pass membrane protein</topology>
    </subcellularLocation>
</comment>
<dbReference type="AlphaFoldDB" id="A0A165EN45"/>
<evidence type="ECO:0000256" key="15">
    <source>
        <dbReference type="RuleBase" id="RU003357"/>
    </source>
</evidence>
<comment type="similarity">
    <text evidence="2 14 15">Belongs to the TonB-dependent receptor family.</text>
</comment>
<dbReference type="GO" id="GO:0015344">
    <property type="term" value="F:siderophore uptake transmembrane transporter activity"/>
    <property type="evidence" value="ECO:0007669"/>
    <property type="project" value="TreeGrafter"/>
</dbReference>
<feature type="domain" description="TonB-dependent receptor-like beta-barrel" evidence="17">
    <location>
        <begin position="208"/>
        <end position="646"/>
    </location>
</feature>
<dbReference type="Proteomes" id="UP000076625">
    <property type="component" value="Unassembled WGS sequence"/>
</dbReference>
<evidence type="ECO:0000313" key="19">
    <source>
        <dbReference type="EMBL" id="KZE26858.1"/>
    </source>
</evidence>
<accession>A0A165EN45</accession>
<dbReference type="PANTHER" id="PTHR32552:SF68">
    <property type="entry name" value="FERRICHROME OUTER MEMBRANE TRANSPORTER_PHAGE RECEPTOR"/>
    <property type="match status" value="1"/>
</dbReference>
<evidence type="ECO:0000256" key="13">
    <source>
        <dbReference type="ARBA" id="ARBA00023237"/>
    </source>
</evidence>
<dbReference type="Pfam" id="PF00593">
    <property type="entry name" value="TonB_dep_Rec_b-barrel"/>
    <property type="match status" value="1"/>
</dbReference>
<name>A0A165EN45_9NEIS</name>
<organism evidence="19 20">
    <name type="scientific">Crenobacter luteus</name>
    <dbReference type="NCBI Taxonomy" id="1452487"/>
    <lineage>
        <taxon>Bacteria</taxon>
        <taxon>Pseudomonadati</taxon>
        <taxon>Pseudomonadota</taxon>
        <taxon>Betaproteobacteria</taxon>
        <taxon>Neisseriales</taxon>
        <taxon>Neisseriaceae</taxon>
        <taxon>Crenobacter</taxon>
    </lineage>
</organism>
<evidence type="ECO:0000256" key="1">
    <source>
        <dbReference type="ARBA" id="ARBA00004571"/>
    </source>
</evidence>
<evidence type="ECO:0000256" key="16">
    <source>
        <dbReference type="SAM" id="SignalP"/>
    </source>
</evidence>
<evidence type="ECO:0000259" key="18">
    <source>
        <dbReference type="Pfam" id="PF07715"/>
    </source>
</evidence>
<dbReference type="InterPro" id="IPR000531">
    <property type="entry name" value="Beta-barrel_TonB"/>
</dbReference>
<evidence type="ECO:0000256" key="8">
    <source>
        <dbReference type="ARBA" id="ARBA00023004"/>
    </source>
</evidence>
<evidence type="ECO:0000256" key="12">
    <source>
        <dbReference type="ARBA" id="ARBA00023170"/>
    </source>
</evidence>
<keyword evidence="12" id="KW-0675">Receptor</keyword>
<keyword evidence="6 14" id="KW-0812">Transmembrane</keyword>
<dbReference type="RefSeq" id="WP_066614205.1">
    <property type="nucleotide sequence ID" value="NZ_LQQU01000050.1"/>
</dbReference>
<reference evidence="20" key="1">
    <citation type="submission" date="2016-01" db="EMBL/GenBank/DDBJ databases">
        <title>Draft genome of Chromobacterium sp. F49.</title>
        <authorList>
            <person name="Hong K.W."/>
        </authorList>
    </citation>
    <scope>NUCLEOTIDE SEQUENCE [LARGE SCALE GENOMIC DNA]</scope>
    <source>
        <strain evidence="20">CN10</strain>
    </source>
</reference>
<evidence type="ECO:0000256" key="7">
    <source>
        <dbReference type="ARBA" id="ARBA00022729"/>
    </source>
</evidence>
<keyword evidence="20" id="KW-1185">Reference proteome</keyword>
<evidence type="ECO:0008006" key="21">
    <source>
        <dbReference type="Google" id="ProtNLM"/>
    </source>
</evidence>
<dbReference type="InterPro" id="IPR037066">
    <property type="entry name" value="Plug_dom_sf"/>
</dbReference>
<dbReference type="STRING" id="1452487.AVW16_13930"/>
<keyword evidence="10 15" id="KW-0798">TonB box</keyword>
<keyword evidence="5" id="KW-0410">Iron transport</keyword>
<evidence type="ECO:0000256" key="2">
    <source>
        <dbReference type="ARBA" id="ARBA00009810"/>
    </source>
</evidence>
<evidence type="ECO:0000256" key="5">
    <source>
        <dbReference type="ARBA" id="ARBA00022496"/>
    </source>
</evidence>
<evidence type="ECO:0000259" key="17">
    <source>
        <dbReference type="Pfam" id="PF00593"/>
    </source>
</evidence>
<evidence type="ECO:0000256" key="14">
    <source>
        <dbReference type="PROSITE-ProRule" id="PRU01360"/>
    </source>
</evidence>
<feature type="signal peptide" evidence="16">
    <location>
        <begin position="1"/>
        <end position="28"/>
    </location>
</feature>
<feature type="chain" id="PRO_5007857282" description="TonB-dependent receptor" evidence="16">
    <location>
        <begin position="29"/>
        <end position="685"/>
    </location>
</feature>
<keyword evidence="11 14" id="KW-0472">Membrane</keyword>
<dbReference type="GO" id="GO:0009279">
    <property type="term" value="C:cell outer membrane"/>
    <property type="evidence" value="ECO:0007669"/>
    <property type="project" value="UniProtKB-SubCell"/>
</dbReference>
<dbReference type="OrthoDB" id="127311at2"/>
<dbReference type="Pfam" id="PF07715">
    <property type="entry name" value="Plug"/>
    <property type="match status" value="1"/>
</dbReference>
<dbReference type="PROSITE" id="PS52016">
    <property type="entry name" value="TONB_DEPENDENT_REC_3"/>
    <property type="match status" value="1"/>
</dbReference>
<protein>
    <recommendedName>
        <fullName evidence="21">TonB-dependent receptor</fullName>
    </recommendedName>
</protein>
<keyword evidence="8" id="KW-0408">Iron</keyword>
<dbReference type="CDD" id="cd01347">
    <property type="entry name" value="ligand_gated_channel"/>
    <property type="match status" value="1"/>
</dbReference>
<evidence type="ECO:0000256" key="3">
    <source>
        <dbReference type="ARBA" id="ARBA00022448"/>
    </source>
</evidence>
<gene>
    <name evidence="19" type="ORF">AVW16_13930</name>
</gene>
<dbReference type="InterPro" id="IPR012910">
    <property type="entry name" value="Plug_dom"/>
</dbReference>
<keyword evidence="3 14" id="KW-0813">Transport</keyword>
<dbReference type="InterPro" id="IPR036942">
    <property type="entry name" value="Beta-barrel_TonB_sf"/>
</dbReference>
<evidence type="ECO:0000256" key="6">
    <source>
        <dbReference type="ARBA" id="ARBA00022692"/>
    </source>
</evidence>
<sequence length="685" mass="74318">MKQTRNARRWRRLPLAAALMAIGHGAWGDEAVLPDVEVRAERTTPALSLPSIAAAREELARVPGGAGLVDVDAERSGRQATVADTLGYATGVFVQPRFGAEEARLSIRGSGLQRTFHMRGVKLMQDGVPLNLADGGADFQALEPLAARYVEVYRGANALRYGATTLGGAINYVSRSGRDAPAFLARAEGGSFGYRRAQLAGGGVSGELDGYVSLSHFGQDGFRDHADQDGHRLFANVGWRLAPELETRFFVVDAHSNSELPGSLSRAQLNANPRQANAGSVAGDQKRDVDLRRVSNRTVWHAGDAQLELSAFYARKTLFHPIYQVIDQTNEDSGAEARLVSDAPLAGRANRFTVGVAPSWGRTSSQNSANVGGQRGAKLDESLQKASNLDVYVDNEHDFAPGWRAIVGGQWSQSRRRLDDSYIPTGQADASFDQTYRNFSPKLGLVREFDNGAQLYANWSGSFEPPSLSEMSSYVINAGLEAQTARTVEIGSRGRLDGALPIEWDASVYDARVKNELLAQAMPNNATLTFNVPRTRHRGLELGVTAWPAAGLAWRNALLLNRFRFDGDATYGNKRLAGVPETFFKSELTQRFGAGYYVSANVELSPSSYAVDLANTLFADRYTLLGLKVGREVSKGLGWFVEGRNLTDEKYAATTGVIRDAGGQDAAQFLPGDGRAFYAGLEWKL</sequence>
<evidence type="ECO:0000313" key="20">
    <source>
        <dbReference type="Proteomes" id="UP000076625"/>
    </source>
</evidence>
<keyword evidence="9" id="KW-0406">Ion transport</keyword>
<evidence type="ECO:0000256" key="9">
    <source>
        <dbReference type="ARBA" id="ARBA00023065"/>
    </source>
</evidence>
<keyword evidence="13 14" id="KW-0998">Cell outer membrane</keyword>
<evidence type="ECO:0000256" key="10">
    <source>
        <dbReference type="ARBA" id="ARBA00023077"/>
    </source>
</evidence>
<feature type="domain" description="TonB-dependent receptor plug" evidence="18">
    <location>
        <begin position="78"/>
        <end position="169"/>
    </location>
</feature>